<evidence type="ECO:0000256" key="1">
    <source>
        <dbReference type="ARBA" id="ARBA00006547"/>
    </source>
</evidence>
<name>A0A4Q7J6A3_9PSEU</name>
<organism evidence="3 4">
    <name type="scientific">Amycolatopsis suaedae</name>
    <dbReference type="NCBI Taxonomy" id="2510978"/>
    <lineage>
        <taxon>Bacteria</taxon>
        <taxon>Bacillati</taxon>
        <taxon>Actinomycetota</taxon>
        <taxon>Actinomycetes</taxon>
        <taxon>Pseudonocardiales</taxon>
        <taxon>Pseudonocardiaceae</taxon>
        <taxon>Amycolatopsis</taxon>
    </lineage>
</organism>
<dbReference type="OrthoDB" id="7181050at2"/>
<dbReference type="PANTHER" id="PTHR11786">
    <property type="entry name" value="N-HYDROXYARYLAMINE O-ACETYLTRANSFERASE"/>
    <property type="match status" value="1"/>
</dbReference>
<dbReference type="Proteomes" id="UP000292003">
    <property type="component" value="Unassembled WGS sequence"/>
</dbReference>
<evidence type="ECO:0000313" key="4">
    <source>
        <dbReference type="Proteomes" id="UP000292003"/>
    </source>
</evidence>
<proteinExistence type="inferred from homology"/>
<dbReference type="RefSeq" id="WP_130477565.1">
    <property type="nucleotide sequence ID" value="NZ_SFCC01000011.1"/>
</dbReference>
<reference evidence="3 4" key="1">
    <citation type="submission" date="2019-02" db="EMBL/GenBank/DDBJ databases">
        <title>Draft genome sequence of Amycolatopsis sp. 8-3EHSu isolated from roots of Suaeda maritima.</title>
        <authorList>
            <person name="Duangmal K."/>
            <person name="Chantavorakit T."/>
        </authorList>
    </citation>
    <scope>NUCLEOTIDE SEQUENCE [LARGE SCALE GENOMIC DNA]</scope>
    <source>
        <strain evidence="3 4">8-3EHSu</strain>
    </source>
</reference>
<comment type="similarity">
    <text evidence="1 2">Belongs to the arylamine N-acetyltransferase family.</text>
</comment>
<evidence type="ECO:0000256" key="2">
    <source>
        <dbReference type="RuleBase" id="RU003452"/>
    </source>
</evidence>
<gene>
    <name evidence="3" type="ORF">EWH70_23095</name>
</gene>
<protein>
    <submittedName>
        <fullName evidence="3">Arylamine N-acetyltransferase</fullName>
    </submittedName>
</protein>
<dbReference type="PANTHER" id="PTHR11786:SF0">
    <property type="entry name" value="ARYLAMINE N-ACETYLTRANSFERASE 4-RELATED"/>
    <property type="match status" value="1"/>
</dbReference>
<dbReference type="InterPro" id="IPR038765">
    <property type="entry name" value="Papain-like_cys_pep_sf"/>
</dbReference>
<dbReference type="EMBL" id="SFCC01000011">
    <property type="protein sequence ID" value="RZQ61833.1"/>
    <property type="molecule type" value="Genomic_DNA"/>
</dbReference>
<dbReference type="Gene3D" id="2.40.128.150">
    <property type="entry name" value="Cysteine proteinases"/>
    <property type="match status" value="1"/>
</dbReference>
<dbReference type="Gene3D" id="3.30.2140.10">
    <property type="entry name" value="Arylamine N-acetyltransferase"/>
    <property type="match status" value="1"/>
</dbReference>
<dbReference type="SUPFAM" id="SSF54001">
    <property type="entry name" value="Cysteine proteinases"/>
    <property type="match status" value="1"/>
</dbReference>
<keyword evidence="3" id="KW-0808">Transferase</keyword>
<evidence type="ECO:0000313" key="3">
    <source>
        <dbReference type="EMBL" id="RZQ61833.1"/>
    </source>
</evidence>
<dbReference type="PRINTS" id="PR01543">
    <property type="entry name" value="ANATRNSFRASE"/>
</dbReference>
<comment type="caution">
    <text evidence="3">The sequence shown here is derived from an EMBL/GenBank/DDBJ whole genome shotgun (WGS) entry which is preliminary data.</text>
</comment>
<keyword evidence="4" id="KW-1185">Reference proteome</keyword>
<dbReference type="GO" id="GO:0016407">
    <property type="term" value="F:acetyltransferase activity"/>
    <property type="evidence" value="ECO:0007669"/>
    <property type="project" value="InterPro"/>
</dbReference>
<dbReference type="AlphaFoldDB" id="A0A4Q7J6A3"/>
<sequence length="255" mass="28386">MDIDSYLARIGLSERPPADLDGLRLLQRAHLATVPFENLDVGLDVPLTLESGALLDKIVHRRRGGICFELNGAFATLLTGLGFTAHLLQAVVHKPDGSTGYPFEHMTIEVDLDEPWLVDVGFGRFSRLPLRIGEPGPQLDDGGEFRITEDAAGDLTVHRDGTPVYRAERRPRTLNDFVPTGYWTVLSPDSHFTQNLTCSLWRDEERLTLSGDRLIRTTGDRREETTLGSDGEILDVYRDGFGIRLDRVPRLAVPA</sequence>
<accession>A0A4Q7J6A3</accession>
<dbReference type="Pfam" id="PF00797">
    <property type="entry name" value="Acetyltransf_2"/>
    <property type="match status" value="1"/>
</dbReference>
<dbReference type="InterPro" id="IPR001447">
    <property type="entry name" value="Arylamine_N-AcTrfase"/>
</dbReference>